<dbReference type="PRINTS" id="PR00032">
    <property type="entry name" value="HTHARAC"/>
</dbReference>
<protein>
    <submittedName>
        <fullName evidence="5">Helix-turn-helix protein</fullName>
    </submittedName>
</protein>
<accession>A0A560HQS3</accession>
<dbReference type="InterPro" id="IPR020449">
    <property type="entry name" value="Tscrpt_reg_AraC-type_HTH"/>
</dbReference>
<dbReference type="SMART" id="SM00342">
    <property type="entry name" value="HTH_ARAC"/>
    <property type="match status" value="1"/>
</dbReference>
<dbReference type="GO" id="GO:0000976">
    <property type="term" value="F:transcription cis-regulatory region binding"/>
    <property type="evidence" value="ECO:0007669"/>
    <property type="project" value="TreeGrafter"/>
</dbReference>
<dbReference type="InterPro" id="IPR032687">
    <property type="entry name" value="AraC-type_N"/>
</dbReference>
<sequence length="363" mass="40916">MEEEPTEKTGLDGEAVRQLLQGAVLKGFDPHALLRDAAIDPAVYGNARGAIDGQALVRLIRRIQFALDDVYLGFFAQGCRLALEAERLLSFLHCATLGEALRVSIRFTDAMSADVGPGITEEHGSGLQHICKYQTIPGVNRDILVWIRFVWIYQFFSWLIGRPLVLRGLSIRGPRPVQENGFDRFALFRCPVQFDAPVDALSYDWDDLAVRLVHSSIKEYDDYYASEPDWFDIPDRGPTWRERTQQVLIDFQRAGLWSAPVEVVAARLRTRPRRLRQDLSLEGECFQDMRTRLRGELAAAYLLASDLPITEIGLTVGFSEPGSFSRHFYAWAGMTPSAYRTEYMADAAKVGAATVLLKDRRIA</sequence>
<keyword evidence="2" id="KW-0238">DNA-binding</keyword>
<reference evidence="5 6" key="1">
    <citation type="submission" date="2019-06" db="EMBL/GenBank/DDBJ databases">
        <title>Genomic Encyclopedia of Type Strains, Phase IV (KMG-V): Genome sequencing to study the core and pangenomes of soil and plant-associated prokaryotes.</title>
        <authorList>
            <person name="Whitman W."/>
        </authorList>
    </citation>
    <scope>NUCLEOTIDE SEQUENCE [LARGE SCALE GENOMIC DNA]</scope>
    <source>
        <strain evidence="5 6">BR 11140</strain>
    </source>
</reference>
<dbReference type="PANTHER" id="PTHR47894:SF1">
    <property type="entry name" value="HTH-TYPE TRANSCRIPTIONAL REGULATOR VQSM"/>
    <property type="match status" value="1"/>
</dbReference>
<organism evidence="5 6">
    <name type="scientific">Nitrospirillum amazonense</name>
    <dbReference type="NCBI Taxonomy" id="28077"/>
    <lineage>
        <taxon>Bacteria</taxon>
        <taxon>Pseudomonadati</taxon>
        <taxon>Pseudomonadota</taxon>
        <taxon>Alphaproteobacteria</taxon>
        <taxon>Rhodospirillales</taxon>
        <taxon>Azospirillaceae</taxon>
        <taxon>Nitrospirillum</taxon>
    </lineage>
</organism>
<evidence type="ECO:0000313" key="5">
    <source>
        <dbReference type="EMBL" id="TWB48923.1"/>
    </source>
</evidence>
<dbReference type="PANTHER" id="PTHR47894">
    <property type="entry name" value="HTH-TYPE TRANSCRIPTIONAL REGULATOR GADX"/>
    <property type="match status" value="1"/>
</dbReference>
<evidence type="ECO:0000256" key="3">
    <source>
        <dbReference type="ARBA" id="ARBA00023163"/>
    </source>
</evidence>
<proteinExistence type="predicted"/>
<dbReference type="InterPro" id="IPR018060">
    <property type="entry name" value="HTH_AraC"/>
</dbReference>
<dbReference type="Gene3D" id="1.10.10.60">
    <property type="entry name" value="Homeodomain-like"/>
    <property type="match status" value="1"/>
</dbReference>
<keyword evidence="1" id="KW-0805">Transcription regulation</keyword>
<comment type="caution">
    <text evidence="5">The sequence shown here is derived from an EMBL/GenBank/DDBJ whole genome shotgun (WGS) entry which is preliminary data.</text>
</comment>
<dbReference type="AlphaFoldDB" id="A0A560HQS3"/>
<dbReference type="SUPFAM" id="SSF46689">
    <property type="entry name" value="Homeodomain-like"/>
    <property type="match status" value="1"/>
</dbReference>
<dbReference type="Proteomes" id="UP000318050">
    <property type="component" value="Unassembled WGS sequence"/>
</dbReference>
<dbReference type="PROSITE" id="PS01124">
    <property type="entry name" value="HTH_ARAC_FAMILY_2"/>
    <property type="match status" value="1"/>
</dbReference>
<evidence type="ECO:0000256" key="2">
    <source>
        <dbReference type="ARBA" id="ARBA00023125"/>
    </source>
</evidence>
<dbReference type="GO" id="GO:0003700">
    <property type="term" value="F:DNA-binding transcription factor activity"/>
    <property type="evidence" value="ECO:0007669"/>
    <property type="project" value="InterPro"/>
</dbReference>
<feature type="domain" description="HTH araC/xylS-type" evidence="4">
    <location>
        <begin position="241"/>
        <end position="342"/>
    </location>
</feature>
<dbReference type="EMBL" id="VITT01000027">
    <property type="protein sequence ID" value="TWB48923.1"/>
    <property type="molecule type" value="Genomic_DNA"/>
</dbReference>
<dbReference type="Pfam" id="PF12625">
    <property type="entry name" value="Arabinose_bd"/>
    <property type="match status" value="1"/>
</dbReference>
<evidence type="ECO:0000259" key="4">
    <source>
        <dbReference type="PROSITE" id="PS01124"/>
    </source>
</evidence>
<gene>
    <name evidence="5" type="ORF">FBZ92_12725</name>
</gene>
<keyword evidence="3" id="KW-0804">Transcription</keyword>
<dbReference type="Pfam" id="PF12833">
    <property type="entry name" value="HTH_18"/>
    <property type="match status" value="1"/>
</dbReference>
<dbReference type="GO" id="GO:0005829">
    <property type="term" value="C:cytosol"/>
    <property type="evidence" value="ECO:0007669"/>
    <property type="project" value="TreeGrafter"/>
</dbReference>
<evidence type="ECO:0000313" key="6">
    <source>
        <dbReference type="Proteomes" id="UP000318050"/>
    </source>
</evidence>
<name>A0A560HQS3_9PROT</name>
<evidence type="ECO:0000256" key="1">
    <source>
        <dbReference type="ARBA" id="ARBA00023015"/>
    </source>
</evidence>
<dbReference type="InterPro" id="IPR009057">
    <property type="entry name" value="Homeodomain-like_sf"/>
</dbReference>